<evidence type="ECO:0000256" key="3">
    <source>
        <dbReference type="ARBA" id="ARBA00023239"/>
    </source>
</evidence>
<dbReference type="Gene3D" id="1.10.472.20">
    <property type="entry name" value="Nitrile hydratase, beta subunit"/>
    <property type="match status" value="1"/>
</dbReference>
<reference evidence="8 9" key="1">
    <citation type="submission" date="2018-09" db="EMBL/GenBank/DDBJ databases">
        <authorList>
            <person name="Zhu H."/>
        </authorList>
    </citation>
    <scope>NUCLEOTIDE SEQUENCE [LARGE SCALE GENOMIC DNA]</scope>
    <source>
        <strain evidence="8 9">K1W22B-8</strain>
    </source>
</reference>
<evidence type="ECO:0000313" key="8">
    <source>
        <dbReference type="EMBL" id="RJF88471.1"/>
    </source>
</evidence>
<keyword evidence="9" id="KW-1185">Reference proteome</keyword>
<dbReference type="InterPro" id="IPR024690">
    <property type="entry name" value="CN_hydtase_beta_dom_C"/>
</dbReference>
<evidence type="ECO:0000259" key="7">
    <source>
        <dbReference type="Pfam" id="PF21006"/>
    </source>
</evidence>
<dbReference type="Pfam" id="PF02211">
    <property type="entry name" value="NHase_beta_C"/>
    <property type="match status" value="1"/>
</dbReference>
<gene>
    <name evidence="8" type="primary">nthB</name>
    <name evidence="8" type="ORF">D3874_16840</name>
</gene>
<sequence length="220" mass="24052">MNGPQDIGGRHGFGPVAPEADEPLFHAPWEKRALAVTLAAGAMGHWSIDQSRWVRENRSPAEYYTASYYKLWILALEHLLVEHGLVLPEELAEGRARFETVLPKRVLRAGDVAAVLARGAPVGRDPGPVMPRFAPGDAVRTRNLQPHSHTRLPAYVRGKVGCIEAVRGYHVFADASAAGDKTVAHWLYTVVFDAGTLWGDDAVASDTVSVDAWEPYLEPV</sequence>
<dbReference type="RefSeq" id="WP_119779107.1">
    <property type="nucleotide sequence ID" value="NZ_QYUK01000011.1"/>
</dbReference>
<comment type="caution">
    <text evidence="8">The sequence shown here is derived from an EMBL/GenBank/DDBJ whole genome shotgun (WGS) entry which is preliminary data.</text>
</comment>
<dbReference type="Gene3D" id="2.30.30.50">
    <property type="match status" value="1"/>
</dbReference>
<dbReference type="PIRSF" id="PIRSF001427">
    <property type="entry name" value="NHase_beta"/>
    <property type="match status" value="1"/>
</dbReference>
<evidence type="ECO:0000313" key="9">
    <source>
        <dbReference type="Proteomes" id="UP000284605"/>
    </source>
</evidence>
<protein>
    <recommendedName>
        <fullName evidence="5">Nitrile hydratase subunit beta</fullName>
        <shortName evidence="5">NHase</shortName>
        <ecNumber evidence="5">4.2.1.84</ecNumber>
    </recommendedName>
</protein>
<dbReference type="Pfam" id="PF21006">
    <property type="entry name" value="NHase_beta_N"/>
    <property type="match status" value="1"/>
</dbReference>
<dbReference type="InterPro" id="IPR049054">
    <property type="entry name" value="CN_hydtase_beta-like_N"/>
</dbReference>
<dbReference type="EC" id="4.2.1.84" evidence="5"/>
<comment type="function">
    <text evidence="1 5">NHase catalyzes the hydration of various nitrile compounds to the corresponding amides.</text>
</comment>
<dbReference type="AlphaFoldDB" id="A0A418WEL3"/>
<evidence type="ECO:0000259" key="6">
    <source>
        <dbReference type="Pfam" id="PF02211"/>
    </source>
</evidence>
<comment type="catalytic activity">
    <reaction evidence="4 5">
        <text>an aliphatic primary amide = an aliphatic nitrile + H2O</text>
        <dbReference type="Rhea" id="RHEA:12673"/>
        <dbReference type="ChEBI" id="CHEBI:15377"/>
        <dbReference type="ChEBI" id="CHEBI:65285"/>
        <dbReference type="ChEBI" id="CHEBI:80291"/>
        <dbReference type="EC" id="4.2.1.84"/>
    </reaction>
</comment>
<dbReference type="NCBIfam" id="TIGR03888">
    <property type="entry name" value="nitrile_beta"/>
    <property type="match status" value="1"/>
</dbReference>
<dbReference type="InterPro" id="IPR003168">
    <property type="entry name" value="Nitrile_hydratase_bsu"/>
</dbReference>
<evidence type="ECO:0000256" key="4">
    <source>
        <dbReference type="ARBA" id="ARBA00044877"/>
    </source>
</evidence>
<feature type="domain" description="Nitrile hydratase beta subunit" evidence="6">
    <location>
        <begin position="128"/>
        <end position="219"/>
    </location>
</feature>
<dbReference type="GO" id="GO:0046914">
    <property type="term" value="F:transition metal ion binding"/>
    <property type="evidence" value="ECO:0007669"/>
    <property type="project" value="InterPro"/>
</dbReference>
<dbReference type="Proteomes" id="UP000284605">
    <property type="component" value="Unassembled WGS sequence"/>
</dbReference>
<dbReference type="OrthoDB" id="3478924at2"/>
<keyword evidence="3 5" id="KW-0456">Lyase</keyword>
<dbReference type="InterPro" id="IPR042262">
    <property type="entry name" value="CN_hydtase_beta_C"/>
</dbReference>
<evidence type="ECO:0000256" key="2">
    <source>
        <dbReference type="ARBA" id="ARBA00009098"/>
    </source>
</evidence>
<dbReference type="EMBL" id="QYUK01000011">
    <property type="protein sequence ID" value="RJF88471.1"/>
    <property type="molecule type" value="Genomic_DNA"/>
</dbReference>
<dbReference type="GO" id="GO:0018822">
    <property type="term" value="F:nitrile hydratase activity"/>
    <property type="evidence" value="ECO:0007669"/>
    <property type="project" value="UniProtKB-EC"/>
</dbReference>
<dbReference type="InterPro" id="IPR008990">
    <property type="entry name" value="Elect_transpt_acc-like_dom_sf"/>
</dbReference>
<evidence type="ECO:0000256" key="1">
    <source>
        <dbReference type="ARBA" id="ARBA00004042"/>
    </source>
</evidence>
<feature type="domain" description="Nitrile hydratase beta subunit-like N-terminal" evidence="7">
    <location>
        <begin position="1"/>
        <end position="99"/>
    </location>
</feature>
<comment type="similarity">
    <text evidence="2 5">Belongs to the nitrile hydratase subunit beta family.</text>
</comment>
<name>A0A418WEL3_9PROT</name>
<dbReference type="SUPFAM" id="SSF50090">
    <property type="entry name" value="Electron transport accessory proteins"/>
    <property type="match status" value="1"/>
</dbReference>
<organism evidence="8 9">
    <name type="scientific">Oleomonas cavernae</name>
    <dbReference type="NCBI Taxonomy" id="2320859"/>
    <lineage>
        <taxon>Bacteria</taxon>
        <taxon>Pseudomonadati</taxon>
        <taxon>Pseudomonadota</taxon>
        <taxon>Alphaproteobacteria</taxon>
        <taxon>Acetobacterales</taxon>
        <taxon>Acetobacteraceae</taxon>
        <taxon>Oleomonas</taxon>
    </lineage>
</organism>
<evidence type="ECO:0000256" key="5">
    <source>
        <dbReference type="PIRNR" id="PIRNR001427"/>
    </source>
</evidence>
<accession>A0A418WEL3</accession>
<proteinExistence type="inferred from homology"/>